<evidence type="ECO:0000313" key="8">
    <source>
        <dbReference type="Proteomes" id="UP000316360"/>
    </source>
</evidence>
<evidence type="ECO:0000256" key="3">
    <source>
        <dbReference type="ARBA" id="ARBA00022989"/>
    </source>
</evidence>
<dbReference type="GO" id="GO:0043953">
    <property type="term" value="P:protein transport by the Tat complex"/>
    <property type="evidence" value="ECO:0007669"/>
    <property type="project" value="UniProtKB-UniRule"/>
</dbReference>
<keyword evidence="2 5" id="KW-0812">Transmembrane</keyword>
<dbReference type="AlphaFoldDB" id="A0A523S3Z6"/>
<feature type="compositionally biased region" description="Basic and acidic residues" evidence="6">
    <location>
        <begin position="240"/>
        <end position="251"/>
    </location>
</feature>
<dbReference type="PANTHER" id="PTHR30371">
    <property type="entry name" value="SEC-INDEPENDENT PROTEIN TRANSLOCASE PROTEIN TATC"/>
    <property type="match status" value="1"/>
</dbReference>
<gene>
    <name evidence="5 7" type="primary">tatC</name>
    <name evidence="7" type="ORF">E3J84_01345</name>
</gene>
<keyword evidence="3 5" id="KW-1133">Transmembrane helix</keyword>
<feature type="transmembrane region" description="Helical" evidence="5">
    <location>
        <begin position="154"/>
        <end position="183"/>
    </location>
</feature>
<protein>
    <recommendedName>
        <fullName evidence="5">Sec-independent protein translocase protein TatC</fullName>
    </recommendedName>
</protein>
<comment type="subcellular location">
    <subcellularLocation>
        <location evidence="5">Cell membrane</location>
        <topology evidence="5">Multi-pass membrane protein</topology>
    </subcellularLocation>
    <subcellularLocation>
        <location evidence="1">Membrane</location>
        <topology evidence="1">Multi-pass membrane protein</topology>
    </subcellularLocation>
</comment>
<keyword evidence="5" id="KW-0653">Protein transport</keyword>
<comment type="subunit">
    <text evidence="5">Forms a complex with TatA.</text>
</comment>
<comment type="similarity">
    <text evidence="5">Belongs to the TatC family.</text>
</comment>
<accession>A0A523S3Z6</accession>
<dbReference type="NCBIfam" id="TIGR00945">
    <property type="entry name" value="tatC"/>
    <property type="match status" value="1"/>
</dbReference>
<evidence type="ECO:0000313" key="7">
    <source>
        <dbReference type="EMBL" id="TET12581.1"/>
    </source>
</evidence>
<dbReference type="HAMAP" id="MF_00902">
    <property type="entry name" value="TatC"/>
    <property type="match status" value="1"/>
</dbReference>
<keyword evidence="4 5" id="KW-0472">Membrane</keyword>
<comment type="function">
    <text evidence="5">Part of the twin-arginine translocation (Tat) system that transports large folded proteins containing a characteristic twin-arginine motif in their signal peptide across membranes.</text>
</comment>
<reference evidence="7 8" key="1">
    <citation type="submission" date="2019-03" db="EMBL/GenBank/DDBJ databases">
        <title>Metabolic potential of uncultured bacteria and archaea associated with petroleum seepage in deep-sea sediments.</title>
        <authorList>
            <person name="Dong X."/>
            <person name="Hubert C."/>
        </authorList>
    </citation>
    <scope>NUCLEOTIDE SEQUENCE [LARGE SCALE GENOMIC DNA]</scope>
    <source>
        <strain evidence="7">E44_bin7</strain>
    </source>
</reference>
<feature type="transmembrane region" description="Helical" evidence="5">
    <location>
        <begin position="68"/>
        <end position="94"/>
    </location>
</feature>
<dbReference type="GO" id="GO:0009977">
    <property type="term" value="F:proton motive force dependent protein transmembrane transporter activity"/>
    <property type="evidence" value="ECO:0007669"/>
    <property type="project" value="TreeGrafter"/>
</dbReference>
<dbReference type="PRINTS" id="PR01840">
    <property type="entry name" value="TATCFAMILY"/>
</dbReference>
<dbReference type="InterPro" id="IPR002033">
    <property type="entry name" value="TatC"/>
</dbReference>
<feature type="transmembrane region" description="Helical" evidence="5">
    <location>
        <begin position="106"/>
        <end position="134"/>
    </location>
</feature>
<feature type="transmembrane region" description="Helical" evidence="5">
    <location>
        <begin position="219"/>
        <end position="236"/>
    </location>
</feature>
<evidence type="ECO:0000256" key="4">
    <source>
        <dbReference type="ARBA" id="ARBA00023136"/>
    </source>
</evidence>
<evidence type="ECO:0000256" key="2">
    <source>
        <dbReference type="ARBA" id="ARBA00022692"/>
    </source>
</evidence>
<organism evidence="7 8">
    <name type="scientific">Aerophobetes bacterium</name>
    <dbReference type="NCBI Taxonomy" id="2030807"/>
    <lineage>
        <taxon>Bacteria</taxon>
        <taxon>Candidatus Aerophobota</taxon>
    </lineage>
</organism>
<keyword evidence="5" id="KW-0813">Transport</keyword>
<evidence type="ECO:0000256" key="5">
    <source>
        <dbReference type="HAMAP-Rule" id="MF_00902"/>
    </source>
</evidence>
<comment type="caution">
    <text evidence="7">The sequence shown here is derived from an EMBL/GenBank/DDBJ whole genome shotgun (WGS) entry which is preliminary data.</text>
</comment>
<name>A0A523S3Z6_UNCAE</name>
<feature type="transmembrane region" description="Helical" evidence="5">
    <location>
        <begin position="195"/>
        <end position="213"/>
    </location>
</feature>
<feature type="region of interest" description="Disordered" evidence="6">
    <location>
        <begin position="240"/>
        <end position="259"/>
    </location>
</feature>
<sequence>MSSNEKQPFLSHLEELRKRLIVCAIAVGVGFVVAYFFSERLFLLLIMPLKAVMPEGDQLIFTNLPEMFFAYIKVAFIAGVLAAAPLIFYQLWMFVAPGLYKKEKKLLIPFVVSSTILFVGGALFGYFIVFPFGFKFFLGFANEYVKALPKVKEYFSFSVKLLFAFGIVFELPVVIFFLAKMGLVTPDLLKRKRKYAILLTFALAAILTPPDVITQCMMAGPLIILYEIGIMVAKLARKKKEEKDEAEDKPAEAAGGVKS</sequence>
<evidence type="ECO:0000256" key="6">
    <source>
        <dbReference type="SAM" id="MobiDB-lite"/>
    </source>
</evidence>
<dbReference type="GO" id="GO:0065002">
    <property type="term" value="P:intracellular protein transmembrane transport"/>
    <property type="evidence" value="ECO:0007669"/>
    <property type="project" value="TreeGrafter"/>
</dbReference>
<dbReference type="EMBL" id="SOKJ01000069">
    <property type="protein sequence ID" value="TET12581.1"/>
    <property type="molecule type" value="Genomic_DNA"/>
</dbReference>
<keyword evidence="5" id="KW-0811">Translocation</keyword>
<dbReference type="Pfam" id="PF00902">
    <property type="entry name" value="TatC"/>
    <property type="match status" value="1"/>
</dbReference>
<feature type="transmembrane region" description="Helical" evidence="5">
    <location>
        <begin position="20"/>
        <end position="38"/>
    </location>
</feature>
<evidence type="ECO:0000256" key="1">
    <source>
        <dbReference type="ARBA" id="ARBA00004141"/>
    </source>
</evidence>
<dbReference type="Proteomes" id="UP000316360">
    <property type="component" value="Unassembled WGS sequence"/>
</dbReference>
<keyword evidence="5" id="KW-1003">Cell membrane</keyword>
<dbReference type="PANTHER" id="PTHR30371:SF0">
    <property type="entry name" value="SEC-INDEPENDENT PROTEIN TRANSLOCASE PROTEIN TATC, CHLOROPLASTIC-RELATED"/>
    <property type="match status" value="1"/>
</dbReference>
<proteinExistence type="inferred from homology"/>
<dbReference type="GO" id="GO:0033281">
    <property type="term" value="C:TAT protein transport complex"/>
    <property type="evidence" value="ECO:0007669"/>
    <property type="project" value="UniProtKB-UniRule"/>
</dbReference>